<dbReference type="EMBL" id="CAACVS010000151">
    <property type="protein sequence ID" value="VEU38044.1"/>
    <property type="molecule type" value="Genomic_DNA"/>
</dbReference>
<name>A0A448Z7M6_9STRA</name>
<dbReference type="Proteomes" id="UP000291116">
    <property type="component" value="Unassembled WGS sequence"/>
</dbReference>
<organism evidence="3 4">
    <name type="scientific">Pseudo-nitzschia multistriata</name>
    <dbReference type="NCBI Taxonomy" id="183589"/>
    <lineage>
        <taxon>Eukaryota</taxon>
        <taxon>Sar</taxon>
        <taxon>Stramenopiles</taxon>
        <taxon>Ochrophyta</taxon>
        <taxon>Bacillariophyta</taxon>
        <taxon>Bacillariophyceae</taxon>
        <taxon>Bacillariophycidae</taxon>
        <taxon>Bacillariales</taxon>
        <taxon>Bacillariaceae</taxon>
        <taxon>Pseudo-nitzschia</taxon>
    </lineage>
</organism>
<dbReference type="Gene3D" id="3.90.1410.10">
    <property type="entry name" value="set domain protein methyltransferase, domain 1"/>
    <property type="match status" value="1"/>
</dbReference>
<feature type="signal peptide" evidence="1">
    <location>
        <begin position="1"/>
        <end position="18"/>
    </location>
</feature>
<reference evidence="3 4" key="1">
    <citation type="submission" date="2019-01" db="EMBL/GenBank/DDBJ databases">
        <authorList>
            <person name="Ferrante I. M."/>
        </authorList>
    </citation>
    <scope>NUCLEOTIDE SEQUENCE [LARGE SCALE GENOMIC DNA]</scope>
    <source>
        <strain evidence="3 4">B856</strain>
    </source>
</reference>
<dbReference type="AlphaFoldDB" id="A0A448Z7M6"/>
<feature type="domain" description="SET" evidence="2">
    <location>
        <begin position="63"/>
        <end position="275"/>
    </location>
</feature>
<dbReference type="InterPro" id="IPR050600">
    <property type="entry name" value="SETD3_SETD6_MTase"/>
</dbReference>
<evidence type="ECO:0000256" key="1">
    <source>
        <dbReference type="SAM" id="SignalP"/>
    </source>
</evidence>
<sequence>MKFSTVAILGLIVSTASAFTSVSRPNRAPFSTSLGLVETGEYVDRDVYTFDEWATSCGVQKCAGFQITTQDGSDFFAVTDQDLPAGTPIVYVPPELVLSSNRAQEEFGQSLQYAEDRIKEGGVANQIPIFRLGVKILAEWEKGEQSPWYYWLNSMPRIFMNGVSMTSACFDALPPYAGWLAMKERANFVNFKKALLSAPLNEQTVTNEELVKWAYNVALTRSYSLSSSCRRIAPMVDYFNHASEPNLDIQYDDYACTVYASRDIAAGEALTISLGTGTNPSPLFATYGFLDESSPGTFCKLMDLQDDMPDMKLGFKDLLFYKNGEIAPEVYDLVLYSILKTDPNFELGPFFDACMAGDEDTKNAYHSQYFSYTLEYLKNHVDNTLVELDRLSNMAASYDPNAHPRAPLILQHNAFVKQTFEAVKYNLDSM</sequence>
<feature type="chain" id="PRO_5019536490" description="SET domain-containing protein" evidence="1">
    <location>
        <begin position="19"/>
        <end position="430"/>
    </location>
</feature>
<accession>A0A448Z7M6</accession>
<dbReference type="PANTHER" id="PTHR13271:SF137">
    <property type="entry name" value="SET DOMAIN-CONTAINING PROTEIN"/>
    <property type="match status" value="1"/>
</dbReference>
<dbReference type="InterPro" id="IPR046341">
    <property type="entry name" value="SET_dom_sf"/>
</dbReference>
<keyword evidence="4" id="KW-1185">Reference proteome</keyword>
<evidence type="ECO:0000313" key="4">
    <source>
        <dbReference type="Proteomes" id="UP000291116"/>
    </source>
</evidence>
<evidence type="ECO:0000259" key="2">
    <source>
        <dbReference type="PROSITE" id="PS50280"/>
    </source>
</evidence>
<dbReference type="PROSITE" id="PS50280">
    <property type="entry name" value="SET"/>
    <property type="match status" value="1"/>
</dbReference>
<dbReference type="CDD" id="cd10527">
    <property type="entry name" value="SET_LSMT"/>
    <property type="match status" value="1"/>
</dbReference>
<dbReference type="OrthoDB" id="341421at2759"/>
<dbReference type="Pfam" id="PF00856">
    <property type="entry name" value="SET"/>
    <property type="match status" value="1"/>
</dbReference>
<proteinExistence type="predicted"/>
<protein>
    <recommendedName>
        <fullName evidence="2">SET domain-containing protein</fullName>
    </recommendedName>
</protein>
<dbReference type="SUPFAM" id="SSF82199">
    <property type="entry name" value="SET domain"/>
    <property type="match status" value="1"/>
</dbReference>
<dbReference type="GO" id="GO:0016279">
    <property type="term" value="F:protein-lysine N-methyltransferase activity"/>
    <property type="evidence" value="ECO:0007669"/>
    <property type="project" value="TreeGrafter"/>
</dbReference>
<gene>
    <name evidence="3" type="ORF">PSNMU_V1.4_AUG-EV-PASAV3_0048550</name>
</gene>
<evidence type="ECO:0000313" key="3">
    <source>
        <dbReference type="EMBL" id="VEU38044.1"/>
    </source>
</evidence>
<dbReference type="PANTHER" id="PTHR13271">
    <property type="entry name" value="UNCHARACTERIZED PUTATIVE METHYLTRANSFERASE"/>
    <property type="match status" value="1"/>
</dbReference>
<dbReference type="InterPro" id="IPR001214">
    <property type="entry name" value="SET_dom"/>
</dbReference>
<keyword evidence="1" id="KW-0732">Signal</keyword>